<proteinExistence type="inferred from homology"/>
<dbReference type="SUPFAM" id="SSF159127">
    <property type="entry name" value="HupF/HypC-like"/>
    <property type="match status" value="1"/>
</dbReference>
<reference evidence="2" key="1">
    <citation type="submission" date="2018-05" db="EMBL/GenBank/DDBJ databases">
        <authorList>
            <person name="Lanie J.A."/>
            <person name="Ng W.-L."/>
            <person name="Kazmierczak K.M."/>
            <person name="Andrzejewski T.M."/>
            <person name="Davidsen T.M."/>
            <person name="Wayne K.J."/>
            <person name="Tettelin H."/>
            <person name="Glass J.I."/>
            <person name="Rusch D."/>
            <person name="Podicherti R."/>
            <person name="Tsui H.-C.T."/>
            <person name="Winkler M.E."/>
        </authorList>
    </citation>
    <scope>NUCLEOTIDE SEQUENCE</scope>
    <source>
        <strain evidence="2">KNB</strain>
    </source>
</reference>
<dbReference type="NCBIfam" id="TIGR00074">
    <property type="entry name" value="hypC_hupF"/>
    <property type="match status" value="1"/>
</dbReference>
<dbReference type="PRINTS" id="PR00445">
    <property type="entry name" value="HUPFHYPC"/>
</dbReference>
<dbReference type="GO" id="GO:0051604">
    <property type="term" value="P:protein maturation"/>
    <property type="evidence" value="ECO:0007669"/>
    <property type="project" value="TreeGrafter"/>
</dbReference>
<organism evidence="2">
    <name type="scientific">Candidatus Nitrotoga fabula</name>
    <dbReference type="NCBI Taxonomy" id="2182327"/>
    <lineage>
        <taxon>Bacteria</taxon>
        <taxon>Pseudomonadati</taxon>
        <taxon>Pseudomonadota</taxon>
        <taxon>Betaproteobacteria</taxon>
        <taxon>Nitrosomonadales</taxon>
        <taxon>Gallionellaceae</taxon>
        <taxon>Candidatus Nitrotoga</taxon>
    </lineage>
</organism>
<dbReference type="PROSITE" id="PS01097">
    <property type="entry name" value="HUPF_HYPC"/>
    <property type="match status" value="1"/>
</dbReference>
<dbReference type="GO" id="GO:1902670">
    <property type="term" value="F:carbon dioxide binding"/>
    <property type="evidence" value="ECO:0007669"/>
    <property type="project" value="TreeGrafter"/>
</dbReference>
<dbReference type="PANTHER" id="PTHR35177">
    <property type="entry name" value="HYDROGENASE MATURATION FACTOR HYBG"/>
    <property type="match status" value="1"/>
</dbReference>
<protein>
    <submittedName>
        <fullName evidence="2">Hydrogenase expression/formation protein HypC</fullName>
    </submittedName>
</protein>
<dbReference type="AlphaFoldDB" id="A0A2X0QVF7"/>
<dbReference type="PANTHER" id="PTHR35177:SF2">
    <property type="entry name" value="HYDROGENASE MATURATION FACTOR HYBG"/>
    <property type="match status" value="1"/>
</dbReference>
<gene>
    <name evidence="2" type="primary">hypC</name>
    <name evidence="2" type="ORF">NITFAB_1067</name>
</gene>
<name>A0A2X0QVF7_9PROT</name>
<dbReference type="InterPro" id="IPR019812">
    <property type="entry name" value="Hydgase_assmbl_chp_CS"/>
</dbReference>
<dbReference type="InterPro" id="IPR001109">
    <property type="entry name" value="Hydrogenase_HupF/HypC"/>
</dbReference>
<sequence length="80" mass="8720">MCLAIPARIEQLIEGDGAIINLGGMRKEISLALVENIVVGDYVIVHVGYALQKLDQEEAEHTLALFAEMSRMAGLPDEEP</sequence>
<evidence type="ECO:0000313" key="2">
    <source>
        <dbReference type="EMBL" id="SPS05477.1"/>
    </source>
</evidence>
<accession>A0A2X0QVF7</accession>
<dbReference type="EMBL" id="LS423452">
    <property type="protein sequence ID" value="SPS05477.1"/>
    <property type="molecule type" value="Genomic_DNA"/>
</dbReference>
<dbReference type="GO" id="GO:0005506">
    <property type="term" value="F:iron ion binding"/>
    <property type="evidence" value="ECO:0007669"/>
    <property type="project" value="TreeGrafter"/>
</dbReference>
<comment type="similarity">
    <text evidence="1">Belongs to the HupF/HypC family.</text>
</comment>
<dbReference type="Gene3D" id="2.30.30.140">
    <property type="match status" value="1"/>
</dbReference>
<evidence type="ECO:0000256" key="1">
    <source>
        <dbReference type="ARBA" id="ARBA00006018"/>
    </source>
</evidence>
<dbReference type="FunFam" id="2.30.30.140:FF:000022">
    <property type="entry name" value="Hydrogenase assembly chaperone HybG"/>
    <property type="match status" value="1"/>
</dbReference>
<dbReference type="Pfam" id="PF01455">
    <property type="entry name" value="HupF_HypC"/>
    <property type="match status" value="1"/>
</dbReference>